<reference evidence="1" key="1">
    <citation type="submission" date="2022-12" db="EMBL/GenBank/DDBJ databases">
        <authorList>
            <person name="Alioto T."/>
            <person name="Alioto T."/>
            <person name="Gomez Garrido J."/>
        </authorList>
    </citation>
    <scope>NUCLEOTIDE SEQUENCE</scope>
</reference>
<protein>
    <submittedName>
        <fullName evidence="1">Uncharacterized protein</fullName>
    </submittedName>
</protein>
<dbReference type="EMBL" id="OX395126">
    <property type="protein sequence ID" value="CAI5763692.1"/>
    <property type="molecule type" value="Genomic_DNA"/>
</dbReference>
<keyword evidence="2" id="KW-1185">Reference proteome</keyword>
<dbReference type="AlphaFoldDB" id="A0AA35JRC0"/>
<sequence length="81" mass="9447">MASFTDHLFQRVLIPVTRNILASTMVLRHRWDSWLVSSPLPFPLLPKNGMKLQHKPQVLRKLPTSLRSIKSQMVRPDLFQT</sequence>
<evidence type="ECO:0000313" key="1">
    <source>
        <dbReference type="EMBL" id="CAI5763692.1"/>
    </source>
</evidence>
<evidence type="ECO:0000313" key="2">
    <source>
        <dbReference type="Proteomes" id="UP001178461"/>
    </source>
</evidence>
<organism evidence="1 2">
    <name type="scientific">Podarcis lilfordi</name>
    <name type="common">Lilford's wall lizard</name>
    <dbReference type="NCBI Taxonomy" id="74358"/>
    <lineage>
        <taxon>Eukaryota</taxon>
        <taxon>Metazoa</taxon>
        <taxon>Chordata</taxon>
        <taxon>Craniata</taxon>
        <taxon>Vertebrata</taxon>
        <taxon>Euteleostomi</taxon>
        <taxon>Lepidosauria</taxon>
        <taxon>Squamata</taxon>
        <taxon>Bifurcata</taxon>
        <taxon>Unidentata</taxon>
        <taxon>Episquamata</taxon>
        <taxon>Laterata</taxon>
        <taxon>Lacertibaenia</taxon>
        <taxon>Lacertidae</taxon>
        <taxon>Podarcis</taxon>
    </lineage>
</organism>
<proteinExistence type="predicted"/>
<gene>
    <name evidence="1" type="ORF">PODLI_1B016026</name>
</gene>
<dbReference type="Proteomes" id="UP001178461">
    <property type="component" value="Chromosome 1"/>
</dbReference>
<name>A0AA35JRC0_9SAUR</name>
<accession>A0AA35JRC0</accession>